<dbReference type="EMBL" id="MBFS01002078">
    <property type="protein sequence ID" value="PVV00336.1"/>
    <property type="molecule type" value="Genomic_DNA"/>
</dbReference>
<dbReference type="Proteomes" id="UP000245609">
    <property type="component" value="Unassembled WGS sequence"/>
</dbReference>
<dbReference type="GO" id="GO:0030833">
    <property type="term" value="P:regulation of actin filament polymerization"/>
    <property type="evidence" value="ECO:0007669"/>
    <property type="project" value="InterPro"/>
</dbReference>
<gene>
    <name evidence="6" type="ORF">BB560_005288</name>
</gene>
<comment type="subcellular location">
    <subcellularLocation>
        <location evidence="1">Membrane</location>
        <topology evidence="1">Lipid-anchor</topology>
    </subcellularLocation>
</comment>
<evidence type="ECO:0000256" key="4">
    <source>
        <dbReference type="ARBA" id="ARBA00023288"/>
    </source>
</evidence>
<sequence length="295" mass="33065">MGNLLSIFKSGSSQNGESSASGNFLYGQTSLSSQFPKAALSLECEIDYDTTDELSQKLIACLERSEDCLSKLKNYTGSSNYIRTAITTPTPENEELAWKSLSPMITLLRDCFVLSHDIESLIPGTLEVLLSDDDDDSDLRMNVAILFAKLIDYSFEFDNTKMGLSDIQNDLSFYRRILPRVKNSLKDENNDLLSSEVTNQMSLFYAYHNPMIKTFVDKVNNKNDFLEQLLILAAGVGVFSQKSKLPILQVISLIKKNVPNKEAEKAYLLSIQLGSKHFYDKDMNPSVKKAFGAEQ</sequence>
<evidence type="ECO:0000259" key="5">
    <source>
        <dbReference type="Pfam" id="PF07159"/>
    </source>
</evidence>
<keyword evidence="3" id="KW-0472">Membrane</keyword>
<protein>
    <recommendedName>
        <fullName evidence="5">CYRIA/CYRIB Rac1 binding domain-containing protein</fullName>
    </recommendedName>
</protein>
<comment type="similarity">
    <text evidence="2">Belongs to the CYRI family.</text>
</comment>
<dbReference type="OrthoDB" id="60973at2759"/>
<keyword evidence="7" id="KW-1185">Reference proteome</keyword>
<dbReference type="PANTHER" id="PTHR12422">
    <property type="entry name" value="GH09096P"/>
    <property type="match status" value="1"/>
</dbReference>
<keyword evidence="4" id="KW-0449">Lipoprotein</keyword>
<evidence type="ECO:0000256" key="1">
    <source>
        <dbReference type="ARBA" id="ARBA00004635"/>
    </source>
</evidence>
<dbReference type="GO" id="GO:0016020">
    <property type="term" value="C:membrane"/>
    <property type="evidence" value="ECO:0007669"/>
    <property type="project" value="UniProtKB-SubCell"/>
</dbReference>
<dbReference type="InterPro" id="IPR009828">
    <property type="entry name" value="CYRIA/CYRIB_Rac1-bd"/>
</dbReference>
<dbReference type="GO" id="GO:0031267">
    <property type="term" value="F:small GTPase binding"/>
    <property type="evidence" value="ECO:0007669"/>
    <property type="project" value="InterPro"/>
</dbReference>
<accession>A0A2T9Z6W8</accession>
<evidence type="ECO:0000256" key="2">
    <source>
        <dbReference type="ARBA" id="ARBA00005778"/>
    </source>
</evidence>
<evidence type="ECO:0000313" key="6">
    <source>
        <dbReference type="EMBL" id="PVV00336.1"/>
    </source>
</evidence>
<dbReference type="AlphaFoldDB" id="A0A2T9Z6W8"/>
<dbReference type="InterPro" id="IPR039789">
    <property type="entry name" value="CYRI"/>
</dbReference>
<name>A0A2T9Z6W8_9FUNG</name>
<proteinExistence type="inferred from homology"/>
<reference evidence="6 7" key="1">
    <citation type="journal article" date="2018" name="MBio">
        <title>Comparative Genomics Reveals the Core Gene Toolbox for the Fungus-Insect Symbiosis.</title>
        <authorList>
            <person name="Wang Y."/>
            <person name="Stata M."/>
            <person name="Wang W."/>
            <person name="Stajich J.E."/>
            <person name="White M.M."/>
            <person name="Moncalvo J.M."/>
        </authorList>
    </citation>
    <scope>NUCLEOTIDE SEQUENCE [LARGE SCALE GENOMIC DNA]</scope>
    <source>
        <strain evidence="6 7">SC-DP-2</strain>
    </source>
</reference>
<evidence type="ECO:0000256" key="3">
    <source>
        <dbReference type="ARBA" id="ARBA00023136"/>
    </source>
</evidence>
<organism evidence="6 7">
    <name type="scientific">Smittium megazygosporum</name>
    <dbReference type="NCBI Taxonomy" id="133381"/>
    <lineage>
        <taxon>Eukaryota</taxon>
        <taxon>Fungi</taxon>
        <taxon>Fungi incertae sedis</taxon>
        <taxon>Zoopagomycota</taxon>
        <taxon>Kickxellomycotina</taxon>
        <taxon>Harpellomycetes</taxon>
        <taxon>Harpellales</taxon>
        <taxon>Legeriomycetaceae</taxon>
        <taxon>Smittium</taxon>
    </lineage>
</organism>
<dbReference type="Pfam" id="PF07159">
    <property type="entry name" value="CYRIA-B_Rac1-bd"/>
    <property type="match status" value="1"/>
</dbReference>
<comment type="caution">
    <text evidence="6">The sequence shown here is derived from an EMBL/GenBank/DDBJ whole genome shotgun (WGS) entry which is preliminary data.</text>
</comment>
<feature type="domain" description="CYRIA/CYRIB Rac1 binding" evidence="5">
    <location>
        <begin position="53"/>
        <end position="221"/>
    </location>
</feature>
<evidence type="ECO:0000313" key="7">
    <source>
        <dbReference type="Proteomes" id="UP000245609"/>
    </source>
</evidence>